<dbReference type="GO" id="GO:0036444">
    <property type="term" value="P:calcium import into the mitochondrion"/>
    <property type="evidence" value="ECO:0007669"/>
    <property type="project" value="TreeGrafter"/>
</dbReference>
<evidence type="ECO:0000256" key="5">
    <source>
        <dbReference type="ARBA" id="ARBA00022673"/>
    </source>
</evidence>
<evidence type="ECO:0000313" key="17">
    <source>
        <dbReference type="EMBL" id="PAV89732.1"/>
    </source>
</evidence>
<evidence type="ECO:0000256" key="7">
    <source>
        <dbReference type="ARBA" id="ARBA00022792"/>
    </source>
</evidence>
<keyword evidence="6 15" id="KW-0812">Transmembrane</keyword>
<dbReference type="GO" id="GO:1990246">
    <property type="term" value="C:uniplex complex"/>
    <property type="evidence" value="ECO:0007669"/>
    <property type="project" value="TreeGrafter"/>
</dbReference>
<evidence type="ECO:0000256" key="9">
    <source>
        <dbReference type="ARBA" id="ARBA00022989"/>
    </source>
</evidence>
<evidence type="ECO:0000256" key="10">
    <source>
        <dbReference type="ARBA" id="ARBA00023065"/>
    </source>
</evidence>
<accession>A0A2A2LTZ9</accession>
<dbReference type="EMBL" id="LIAE01006432">
    <property type="protein sequence ID" value="PAV89732.1"/>
    <property type="molecule type" value="Genomic_DNA"/>
</dbReference>
<dbReference type="PANTHER" id="PTHR13462:SF10">
    <property type="entry name" value="CALCIUM UNIPORTER PROTEIN, MITOCHONDRIAL"/>
    <property type="match status" value="1"/>
</dbReference>
<keyword evidence="13 15" id="KW-0407">Ion channel</keyword>
<keyword evidence="9 15" id="KW-1133">Transmembrane helix</keyword>
<dbReference type="PANTHER" id="PTHR13462">
    <property type="entry name" value="CALCIUM UNIPORTER PROTEIN, MITOCHONDRIAL"/>
    <property type="match status" value="1"/>
</dbReference>
<comment type="domain">
    <text evidence="15">The selectivity filter, in which calcium ions are arranged in single file, is composed of two acidic rings separated by one helical turn along the central axis of the channel pore.</text>
</comment>
<comment type="catalytic activity">
    <reaction evidence="14">
        <text>Ca(2+)(in) = Ca(2+)(out)</text>
        <dbReference type="Rhea" id="RHEA:29671"/>
        <dbReference type="ChEBI" id="CHEBI:29108"/>
    </reaction>
</comment>
<keyword evidence="7 15" id="KW-0999">Mitochondrion inner membrane</keyword>
<evidence type="ECO:0000256" key="8">
    <source>
        <dbReference type="ARBA" id="ARBA00022837"/>
    </source>
</evidence>
<comment type="caution">
    <text evidence="17">The sequence shown here is derived from an EMBL/GenBank/DDBJ whole genome shotgun (WGS) entry which is preliminary data.</text>
</comment>
<dbReference type="OrthoDB" id="5856169at2759"/>
<keyword evidence="11 15" id="KW-0496">Mitochondrion</keyword>
<evidence type="ECO:0000256" key="2">
    <source>
        <dbReference type="ARBA" id="ARBA00005653"/>
    </source>
</evidence>
<keyword evidence="4 15" id="KW-0109">Calcium transport</keyword>
<evidence type="ECO:0000256" key="1">
    <source>
        <dbReference type="ARBA" id="ARBA00004448"/>
    </source>
</evidence>
<evidence type="ECO:0000256" key="15">
    <source>
        <dbReference type="RuleBase" id="RU367035"/>
    </source>
</evidence>
<sequence length="308" mass="35680">MRHRALILLKSALFEVNSASGCRKIPLKFDLKYGGFQKAFCSNSPSSSSFSDAHGTLKIEFERGLPVVTVPLPSRQKLFPGGTRISNSTPIEHLLQFGDFRLRLNDQYFQVDVPKGRLLADVTSEQMRQLDDLKATVASLHAGLCVDEYKLSRERNLLVQLEKAEDELRPLHEEKLQIEHECELFAERIMWGGFVVMCVQTGIFGRLTFWDYSWDIIEPITYFATYSTVIATLGYYLYTKQNFEYPAARERVFTKDFYKRAKKRGFDVERYNSLVKQVESLRRQLARIRDPLFQHLPVSYLSKLDKNP</sequence>
<keyword evidence="10 15" id="KW-0406">Ion transport</keyword>
<dbReference type="Pfam" id="PF04678">
    <property type="entry name" value="MCU"/>
    <property type="match status" value="1"/>
</dbReference>
<dbReference type="GO" id="GO:0005262">
    <property type="term" value="F:calcium channel activity"/>
    <property type="evidence" value="ECO:0007669"/>
    <property type="project" value="UniProtKB-UniRule"/>
</dbReference>
<evidence type="ECO:0000256" key="6">
    <source>
        <dbReference type="ARBA" id="ARBA00022692"/>
    </source>
</evidence>
<dbReference type="Proteomes" id="UP000218231">
    <property type="component" value="Unassembled WGS sequence"/>
</dbReference>
<protein>
    <recommendedName>
        <fullName evidence="15">Calcium uniporter protein</fullName>
    </recommendedName>
</protein>
<dbReference type="InterPro" id="IPR039055">
    <property type="entry name" value="MCU_fam"/>
</dbReference>
<feature type="transmembrane region" description="Helical" evidence="15">
    <location>
        <begin position="220"/>
        <end position="238"/>
    </location>
</feature>
<feature type="domain" description="Calcium uniporter protein C-terminal" evidence="16">
    <location>
        <begin position="97"/>
        <end position="274"/>
    </location>
</feature>
<keyword evidence="18" id="KW-1185">Reference proteome</keyword>
<comment type="function">
    <text evidence="15">Mitochondrial inner membrane calcium uniporter that mediates calcium uptake into mitochondria. Mitochondrial calcium homeostasis plays key roles in cellular physiology and regulates cell bioenergetics, cytoplasmic calcium signals and activation of cell death pathways.</text>
</comment>
<evidence type="ECO:0000259" key="16">
    <source>
        <dbReference type="Pfam" id="PF04678"/>
    </source>
</evidence>
<dbReference type="GO" id="GO:0051560">
    <property type="term" value="P:mitochondrial calcium ion homeostasis"/>
    <property type="evidence" value="ECO:0007669"/>
    <property type="project" value="UniProtKB-UniRule"/>
</dbReference>
<keyword evidence="3 15" id="KW-0813">Transport</keyword>
<evidence type="ECO:0000256" key="3">
    <source>
        <dbReference type="ARBA" id="ARBA00022448"/>
    </source>
</evidence>
<evidence type="ECO:0000313" key="18">
    <source>
        <dbReference type="Proteomes" id="UP000218231"/>
    </source>
</evidence>
<evidence type="ECO:0000256" key="4">
    <source>
        <dbReference type="ARBA" id="ARBA00022568"/>
    </source>
</evidence>
<gene>
    <name evidence="17" type="ORF">WR25_11206</name>
</gene>
<feature type="transmembrane region" description="Helical" evidence="15">
    <location>
        <begin position="189"/>
        <end position="208"/>
    </location>
</feature>
<dbReference type="STRING" id="2018661.A0A2A2LTZ9"/>
<evidence type="ECO:0000256" key="12">
    <source>
        <dbReference type="ARBA" id="ARBA00023136"/>
    </source>
</evidence>
<dbReference type="GO" id="GO:0015292">
    <property type="term" value="F:uniporter activity"/>
    <property type="evidence" value="ECO:0007669"/>
    <property type="project" value="UniProtKB-UniRule"/>
</dbReference>
<dbReference type="AlphaFoldDB" id="A0A2A2LTZ9"/>
<comment type="similarity">
    <text evidence="2 15">Belongs to the MCU (TC 1.A.77) family.</text>
</comment>
<keyword evidence="5 15" id="KW-0107">Calcium channel</keyword>
<proteinExistence type="inferred from homology"/>
<keyword evidence="8 15" id="KW-0106">Calcium</keyword>
<name>A0A2A2LTZ9_9BILA</name>
<organism evidence="17 18">
    <name type="scientific">Diploscapter pachys</name>
    <dbReference type="NCBI Taxonomy" id="2018661"/>
    <lineage>
        <taxon>Eukaryota</taxon>
        <taxon>Metazoa</taxon>
        <taxon>Ecdysozoa</taxon>
        <taxon>Nematoda</taxon>
        <taxon>Chromadorea</taxon>
        <taxon>Rhabditida</taxon>
        <taxon>Rhabditina</taxon>
        <taxon>Rhabditomorpha</taxon>
        <taxon>Rhabditoidea</taxon>
        <taxon>Rhabditidae</taxon>
        <taxon>Diploscapter</taxon>
    </lineage>
</organism>
<comment type="subcellular location">
    <subcellularLocation>
        <location evidence="1 15">Mitochondrion inner membrane</location>
        <topology evidence="1 15">Multi-pass membrane protein</topology>
    </subcellularLocation>
</comment>
<evidence type="ECO:0000256" key="11">
    <source>
        <dbReference type="ARBA" id="ARBA00023128"/>
    </source>
</evidence>
<keyword evidence="12 15" id="KW-0472">Membrane</keyword>
<evidence type="ECO:0000256" key="14">
    <source>
        <dbReference type="ARBA" id="ARBA00036634"/>
    </source>
</evidence>
<dbReference type="InterPro" id="IPR006769">
    <property type="entry name" value="MCU_C"/>
</dbReference>
<evidence type="ECO:0000256" key="13">
    <source>
        <dbReference type="ARBA" id="ARBA00023303"/>
    </source>
</evidence>
<reference evidence="17 18" key="1">
    <citation type="journal article" date="2017" name="Curr. Biol.">
        <title>Genome architecture and evolution of a unichromosomal asexual nematode.</title>
        <authorList>
            <person name="Fradin H."/>
            <person name="Zegar C."/>
            <person name="Gutwein M."/>
            <person name="Lucas J."/>
            <person name="Kovtun M."/>
            <person name="Corcoran D."/>
            <person name="Baugh L.R."/>
            <person name="Kiontke K."/>
            <person name="Gunsalus K."/>
            <person name="Fitch D.H."/>
            <person name="Piano F."/>
        </authorList>
    </citation>
    <scope>NUCLEOTIDE SEQUENCE [LARGE SCALE GENOMIC DNA]</scope>
    <source>
        <strain evidence="17">PF1309</strain>
    </source>
</reference>